<comment type="caution">
    <text evidence="1">The sequence shown here is derived from an EMBL/GenBank/DDBJ whole genome shotgun (WGS) entry which is preliminary data.</text>
</comment>
<evidence type="ECO:0000313" key="1">
    <source>
        <dbReference type="EMBL" id="KAI8570753.1"/>
    </source>
</evidence>
<reference evidence="1" key="1">
    <citation type="submission" date="2022-02" db="EMBL/GenBank/DDBJ databases">
        <title>Plant Genome Project.</title>
        <authorList>
            <person name="Zhang R.-G."/>
        </authorList>
    </citation>
    <scope>NUCLEOTIDE SEQUENCE</scope>
    <source>
        <strain evidence="1">AT1</strain>
    </source>
</reference>
<gene>
    <name evidence="1" type="ORF">RHMOL_Rhmol01G0061200</name>
</gene>
<evidence type="ECO:0000313" key="2">
    <source>
        <dbReference type="Proteomes" id="UP001062846"/>
    </source>
</evidence>
<proteinExistence type="predicted"/>
<keyword evidence="2" id="KW-1185">Reference proteome</keyword>
<sequence length="116" mass="12723">MELKVYILRCVEKLLIDSGNTPPKLLSPRLRSLNLVAFVNESRKLKSSTCPVPSLSSLDKEPSSIGIIPANLLPKSSRATRLEQLDILDGISPVIELLTIVNIRSLCKWLSSSGII</sequence>
<organism evidence="1 2">
    <name type="scientific">Rhododendron molle</name>
    <name type="common">Chinese azalea</name>
    <name type="synonym">Azalea mollis</name>
    <dbReference type="NCBI Taxonomy" id="49168"/>
    <lineage>
        <taxon>Eukaryota</taxon>
        <taxon>Viridiplantae</taxon>
        <taxon>Streptophyta</taxon>
        <taxon>Embryophyta</taxon>
        <taxon>Tracheophyta</taxon>
        <taxon>Spermatophyta</taxon>
        <taxon>Magnoliopsida</taxon>
        <taxon>eudicotyledons</taxon>
        <taxon>Gunneridae</taxon>
        <taxon>Pentapetalae</taxon>
        <taxon>asterids</taxon>
        <taxon>Ericales</taxon>
        <taxon>Ericaceae</taxon>
        <taxon>Ericoideae</taxon>
        <taxon>Rhodoreae</taxon>
        <taxon>Rhododendron</taxon>
    </lineage>
</organism>
<dbReference type="Proteomes" id="UP001062846">
    <property type="component" value="Chromosome 1"/>
</dbReference>
<protein>
    <submittedName>
        <fullName evidence="1">Uncharacterized protein</fullName>
    </submittedName>
</protein>
<accession>A0ACC0PYF0</accession>
<name>A0ACC0PYF0_RHOML</name>
<dbReference type="EMBL" id="CM046388">
    <property type="protein sequence ID" value="KAI8570753.1"/>
    <property type="molecule type" value="Genomic_DNA"/>
</dbReference>